<dbReference type="RefSeq" id="WP_141233851.1">
    <property type="nucleotide sequence ID" value="NZ_FZOH01000008.1"/>
</dbReference>
<dbReference type="OrthoDB" id="9805351at2"/>
<dbReference type="EMBL" id="FZOH01000008">
    <property type="protein sequence ID" value="SNS77488.1"/>
    <property type="molecule type" value="Genomic_DNA"/>
</dbReference>
<keyword evidence="2" id="KW-1185">Reference proteome</keyword>
<evidence type="ECO:0008006" key="3">
    <source>
        <dbReference type="Google" id="ProtNLM"/>
    </source>
</evidence>
<evidence type="ECO:0000313" key="2">
    <source>
        <dbReference type="Proteomes" id="UP000198386"/>
    </source>
</evidence>
<sequence>MAAVARCLRAGAAVDWFTAIGTSMRPAVGAVQRVRLRPPAPGEGLLRQVVLARVGGRWWLHRVVDEADGRVLIAGDNGMVNGWTDRADVAGVLLGRD</sequence>
<gene>
    <name evidence="1" type="ORF">SAMN04488107_3735</name>
</gene>
<evidence type="ECO:0000313" key="1">
    <source>
        <dbReference type="EMBL" id="SNS77488.1"/>
    </source>
</evidence>
<organism evidence="1 2">
    <name type="scientific">Geodermatophilus saharensis</name>
    <dbReference type="NCBI Taxonomy" id="1137994"/>
    <lineage>
        <taxon>Bacteria</taxon>
        <taxon>Bacillati</taxon>
        <taxon>Actinomycetota</taxon>
        <taxon>Actinomycetes</taxon>
        <taxon>Geodermatophilales</taxon>
        <taxon>Geodermatophilaceae</taxon>
        <taxon>Geodermatophilus</taxon>
    </lineage>
</organism>
<reference evidence="2" key="1">
    <citation type="submission" date="2017-06" db="EMBL/GenBank/DDBJ databases">
        <authorList>
            <person name="Varghese N."/>
            <person name="Submissions S."/>
        </authorList>
    </citation>
    <scope>NUCLEOTIDE SEQUENCE [LARGE SCALE GENOMIC DNA]</scope>
    <source>
        <strain evidence="2">DSM 45423</strain>
    </source>
</reference>
<protein>
    <recommendedName>
        <fullName evidence="3">Peptidase S24-like</fullName>
    </recommendedName>
</protein>
<accession>A0A239H8W8</accession>
<proteinExistence type="predicted"/>
<name>A0A239H8W8_9ACTN</name>
<dbReference type="Proteomes" id="UP000198386">
    <property type="component" value="Unassembled WGS sequence"/>
</dbReference>
<dbReference type="AlphaFoldDB" id="A0A239H8W8"/>